<protein>
    <submittedName>
        <fullName evidence="1">GNAT family acetyltransferase</fullName>
    </submittedName>
</protein>
<dbReference type="EMBL" id="JAJEQW010000016">
    <property type="protein sequence ID" value="MCC2243150.1"/>
    <property type="molecule type" value="Genomic_DNA"/>
</dbReference>
<sequence>MIERKDLFSIPFYNKTQYTGSHLGMRYRIEKHVEDDSTTLLATWWPGPYCFTATPDEQKKTNTFEYSNEGIGQACNWLNQVYTENADLFKTVPI</sequence>
<comment type="caution">
    <text evidence="1">The sequence shown here is derived from an EMBL/GenBank/DDBJ whole genome shotgun (WGS) entry which is preliminary data.</text>
</comment>
<name>A0AAW4WLZ6_9FIRM</name>
<keyword evidence="4" id="KW-1185">Reference proteome</keyword>
<dbReference type="EMBL" id="JAOQKI010000001">
    <property type="protein sequence ID" value="MCU6715849.1"/>
    <property type="molecule type" value="Genomic_DNA"/>
</dbReference>
<reference evidence="2 4" key="1">
    <citation type="journal article" date="2021" name="ISME Commun">
        <title>Automated analysis of genomic sequences facilitates high-throughput and comprehensive description of bacteria.</title>
        <authorList>
            <person name="Hitch T.C.A."/>
        </authorList>
    </citation>
    <scope>NUCLEOTIDE SEQUENCE [LARGE SCALE GENOMIC DNA]</scope>
    <source>
        <strain evidence="2 4">Sanger_19</strain>
    </source>
</reference>
<gene>
    <name evidence="1" type="ORF">LKD47_12760</name>
    <name evidence="2" type="ORF">OCV43_00990</name>
</gene>
<evidence type="ECO:0000313" key="4">
    <source>
        <dbReference type="Proteomes" id="UP001209666"/>
    </source>
</evidence>
<evidence type="ECO:0000313" key="3">
    <source>
        <dbReference type="Proteomes" id="UP001198893"/>
    </source>
</evidence>
<dbReference type="Proteomes" id="UP001209666">
    <property type="component" value="Unassembled WGS sequence"/>
</dbReference>
<evidence type="ECO:0000313" key="2">
    <source>
        <dbReference type="EMBL" id="MCU6715849.1"/>
    </source>
</evidence>
<accession>A0AAW4WLZ6</accession>
<dbReference type="Proteomes" id="UP001198893">
    <property type="component" value="Unassembled WGS sequence"/>
</dbReference>
<evidence type="ECO:0000313" key="1">
    <source>
        <dbReference type="EMBL" id="MCC2243150.1"/>
    </source>
</evidence>
<organism evidence="1 3">
    <name type="scientific">Roseburia amylophila</name>
    <dbReference type="NCBI Taxonomy" id="2981794"/>
    <lineage>
        <taxon>Bacteria</taxon>
        <taxon>Bacillati</taxon>
        <taxon>Bacillota</taxon>
        <taxon>Clostridia</taxon>
        <taxon>Lachnospirales</taxon>
        <taxon>Lachnospiraceae</taxon>
        <taxon>Roseburia</taxon>
    </lineage>
</organism>
<proteinExistence type="predicted"/>
<dbReference type="RefSeq" id="WP_227710674.1">
    <property type="nucleotide sequence ID" value="NZ_JAJEQW010000016.1"/>
</dbReference>
<reference evidence="2" key="3">
    <citation type="submission" date="2022-09" db="EMBL/GenBank/DDBJ databases">
        <authorList>
            <person name="Hitch T.C.A."/>
        </authorList>
    </citation>
    <scope>NUCLEOTIDE SEQUENCE</scope>
    <source>
        <strain evidence="2">Sanger_19</strain>
    </source>
</reference>
<reference evidence="1" key="2">
    <citation type="submission" date="2021-10" db="EMBL/GenBank/DDBJ databases">
        <title>Anaerobic single-cell dispensing facilitates the cultivation of human gut bacteria.</title>
        <authorList>
            <person name="Afrizal A."/>
        </authorList>
    </citation>
    <scope>NUCLEOTIDE SEQUENCE</scope>
    <source>
        <strain evidence="1">CLA-AA-H204</strain>
    </source>
</reference>
<dbReference type="AlphaFoldDB" id="A0AAW4WLZ6"/>